<dbReference type="AlphaFoldDB" id="A0A1H1WY11"/>
<protein>
    <submittedName>
        <fullName evidence="1">Uncharacterized protein</fullName>
    </submittedName>
</protein>
<organism evidence="1 2">
    <name type="scientific">Brevibacterium siliguriense</name>
    <dbReference type="NCBI Taxonomy" id="1136497"/>
    <lineage>
        <taxon>Bacteria</taxon>
        <taxon>Bacillati</taxon>
        <taxon>Actinomycetota</taxon>
        <taxon>Actinomycetes</taxon>
        <taxon>Micrococcales</taxon>
        <taxon>Brevibacteriaceae</taxon>
        <taxon>Brevibacterium</taxon>
    </lineage>
</organism>
<dbReference type="EMBL" id="LT629766">
    <property type="protein sequence ID" value="SDT01974.1"/>
    <property type="molecule type" value="Genomic_DNA"/>
</dbReference>
<accession>A0A1H1WY11</accession>
<dbReference type="Proteomes" id="UP000199597">
    <property type="component" value="Chromosome I"/>
</dbReference>
<proteinExistence type="predicted"/>
<evidence type="ECO:0000313" key="1">
    <source>
        <dbReference type="EMBL" id="SDT01974.1"/>
    </source>
</evidence>
<keyword evidence="2" id="KW-1185">Reference proteome</keyword>
<sequence length="159" mass="17648">MTLVAERLTANEFGYIARRWRGHARTGKGLSGLAFLARWGDVALGPAYFGLSIGDVFKAHLGSYWVEFYVVVGLTKFGVRVVDCPVDVTRYPDADGTWGGGMYTTPDPSRLGGLTELGGRLKLVYPHYSDPALPQLRVKHIGWAEPWDGTPWHQHGFRD</sequence>
<evidence type="ECO:0000313" key="2">
    <source>
        <dbReference type="Proteomes" id="UP000199597"/>
    </source>
</evidence>
<gene>
    <name evidence="1" type="ORF">SAMN04489752_3132</name>
</gene>
<name>A0A1H1WY11_9MICO</name>
<reference evidence="2" key="1">
    <citation type="submission" date="2016-10" db="EMBL/GenBank/DDBJ databases">
        <authorList>
            <person name="Varghese N."/>
            <person name="Submissions S."/>
        </authorList>
    </citation>
    <scope>NUCLEOTIDE SEQUENCE [LARGE SCALE GENOMIC DNA]</scope>
    <source>
        <strain evidence="2">DSM 23676</strain>
    </source>
</reference>